<evidence type="ECO:0000256" key="7">
    <source>
        <dbReference type="ARBA" id="ARBA00022989"/>
    </source>
</evidence>
<feature type="transmembrane region" description="Helical" evidence="10">
    <location>
        <begin position="946"/>
        <end position="962"/>
    </location>
</feature>
<keyword evidence="7 10" id="KW-1133">Transmembrane helix</keyword>
<evidence type="ECO:0000256" key="3">
    <source>
        <dbReference type="ARBA" id="ARBA00022448"/>
    </source>
</evidence>
<feature type="transmembrane region" description="Helical" evidence="10">
    <location>
        <begin position="577"/>
        <end position="595"/>
    </location>
</feature>
<feature type="compositionally biased region" description="Low complexity" evidence="9">
    <location>
        <begin position="1"/>
        <end position="19"/>
    </location>
</feature>
<feature type="transmembrane region" description="Helical" evidence="10">
    <location>
        <begin position="918"/>
        <end position="939"/>
    </location>
</feature>
<accession>A0A1B9IMS2</accession>
<sequence length="1061" mass="116883">MSDPSRPGTSSGRPSTSSGKRVSTGKGKRRQPTARLDTAASGISADELPEQEFYKEADDEDEDDFDEEEEEEDEEVFAFHRPTTAAVPALGTISDYSTSHSGPSSSHLPSTAGTTTNISTGPSDGHLNTPGLSLSDTPRSVYADGKVPTPTGVIDVGGHLPELMYDKSNPPPFSGRYNPNNSSFAFTMSSADESNDGAPVIAKKSRRPHTGASLMDTLNRRRGKSSSSRLDTATTDFTTTTDMSMSRISEDSGLSEPGLSYRPTTSHHNRRMKSSAPLISESDLTSESARGYSRGSYGMTEMTGDMTVPDGKTTWGDGMGGLHKEASDMGDESLGVLDPGMVEEDSPYPEVRASVSNIDDPEMPALTFRAWMLGMLFVIIGSGINTFFHFRTPAPYLSPFIVQVVAYPVGKFAAWLLPITTWNLPRFLGGSEFTFNPGPFNIKEHTIIVMMANVAIGPAYALYATVSSELYYKHKFGYGFDIMLILATQLTGFTMAGICRRFVVWPASMTWPANLVVTTNLNTLHAEEDGFQGGMSRLRFLLICMGGAFAYYFFPGFIFTALSYFSYACWIAPKNRVVNQLFGISTGLGMGILTFDWTQITWIGSPLVAPWWAEVNVGVGFVLFFWILVPILYYNNVWEFAYLPINVIQAADRFGSSYDIFNILTPDITLNTTAYAEYSPVYLSATFSMTFMLAFALATALLVHTALYHGPRIYRAIINVKTEADDIHLKLMKHYPEVPDWWFLALFAVVFTLAVTALEVYHTNLPVWGYIVAVVLPFVYIIPSAFIYAMTSQQPAINLLAELIPGYMFRGQPIPGMLCKVFTVQTVAAGLLFIQDQKLGHYMKVPPRATFFAQLSATAIACFIQSGTKELMFAKIPDICAAGQKSLLTCASTKVFFTSSIIWGLIGPDRLFSKGSLYHPQTYALVVGAVLPIPFWLWVRKYPQSIFRNLNLPVIFSGALWIPPASGINYASWLLTGFIFQFWLRRKQFAWWSKYNYVLSAALDVGTALSAIAIFLFLGLPGASISWWGNTVYQQTADWNGEGASYLDAPVTGFGPDTWKL</sequence>
<dbReference type="EMBL" id="KI669464">
    <property type="protein sequence ID" value="OCF56664.1"/>
    <property type="molecule type" value="Genomic_DNA"/>
</dbReference>
<feature type="region of interest" description="Disordered" evidence="9">
    <location>
        <begin position="195"/>
        <end position="308"/>
    </location>
</feature>
<evidence type="ECO:0000313" key="12">
    <source>
        <dbReference type="Proteomes" id="UP000092583"/>
    </source>
</evidence>
<dbReference type="GO" id="GO:0016020">
    <property type="term" value="C:membrane"/>
    <property type="evidence" value="ECO:0007669"/>
    <property type="project" value="UniProtKB-SubCell"/>
</dbReference>
<dbReference type="AlphaFoldDB" id="A0A1B9IMS2"/>
<dbReference type="Pfam" id="PF03169">
    <property type="entry name" value="OPT"/>
    <property type="match status" value="1"/>
</dbReference>
<dbReference type="InterPro" id="IPR004648">
    <property type="entry name" value="Oligpept_transpt"/>
</dbReference>
<evidence type="ECO:0000256" key="6">
    <source>
        <dbReference type="ARBA" id="ARBA00022927"/>
    </source>
</evidence>
<feature type="transmembrane region" description="Helical" evidence="10">
    <location>
        <begin position="540"/>
        <end position="565"/>
    </location>
</feature>
<evidence type="ECO:0000256" key="4">
    <source>
        <dbReference type="ARBA" id="ARBA00022692"/>
    </source>
</evidence>
<evidence type="ECO:0000256" key="9">
    <source>
        <dbReference type="SAM" id="MobiDB-lite"/>
    </source>
</evidence>
<feature type="compositionally biased region" description="Low complexity" evidence="9">
    <location>
        <begin position="97"/>
        <end position="111"/>
    </location>
</feature>
<keyword evidence="5" id="KW-0571">Peptide transport</keyword>
<feature type="transmembrane region" description="Helical" evidence="10">
    <location>
        <begin position="615"/>
        <end position="634"/>
    </location>
</feature>
<name>A0A1B9IMS2_9TREE</name>
<evidence type="ECO:0000256" key="8">
    <source>
        <dbReference type="ARBA" id="ARBA00023136"/>
    </source>
</evidence>
<keyword evidence="6" id="KW-0653">Protein transport</keyword>
<feature type="transmembrane region" description="Helical" evidence="10">
    <location>
        <begin position="741"/>
        <end position="761"/>
    </location>
</feature>
<dbReference type="InterPro" id="IPR004813">
    <property type="entry name" value="OPT"/>
</dbReference>
<keyword evidence="3" id="KW-0813">Transport</keyword>
<keyword evidence="12" id="KW-1185">Reference proteome</keyword>
<protein>
    <submittedName>
        <fullName evidence="11">OPT family small oligopeptide transporter</fullName>
    </submittedName>
</protein>
<reference evidence="12" key="2">
    <citation type="submission" date="2013-12" db="EMBL/GenBank/DDBJ databases">
        <title>Evolution of pathogenesis and genome organization in the Tremellales.</title>
        <authorList>
            <person name="Cuomo C."/>
            <person name="Litvintseva A."/>
            <person name="Heitman J."/>
            <person name="Chen Y."/>
            <person name="Sun S."/>
            <person name="Springer D."/>
            <person name="Dromer F."/>
            <person name="Young S."/>
            <person name="Zeng Q."/>
            <person name="Chapman S."/>
            <person name="Gujja S."/>
            <person name="Saif S."/>
            <person name="Birren B."/>
        </authorList>
    </citation>
    <scope>NUCLEOTIDE SEQUENCE [LARGE SCALE GENOMIC DNA]</scope>
    <source>
        <strain evidence="12">CBS 10435</strain>
    </source>
</reference>
<dbReference type="NCBIfam" id="TIGR00728">
    <property type="entry name" value="OPT_sfam"/>
    <property type="match status" value="1"/>
</dbReference>
<keyword evidence="8 10" id="KW-0472">Membrane</keyword>
<feature type="transmembrane region" description="Helical" evidence="10">
    <location>
        <begin position="396"/>
        <end position="417"/>
    </location>
</feature>
<dbReference type="GO" id="GO:0015031">
    <property type="term" value="P:protein transport"/>
    <property type="evidence" value="ECO:0007669"/>
    <property type="project" value="UniProtKB-KW"/>
</dbReference>
<comment type="similarity">
    <text evidence="2">Belongs to the oligopeptide OPT transporter family.</text>
</comment>
<feature type="transmembrane region" description="Helical" evidence="10">
    <location>
        <begin position="887"/>
        <end position="906"/>
    </location>
</feature>
<feature type="transmembrane region" description="Helical" evidence="10">
    <location>
        <begin position="447"/>
        <end position="466"/>
    </location>
</feature>
<feature type="compositionally biased region" description="Acidic residues" evidence="9">
    <location>
        <begin position="57"/>
        <end position="76"/>
    </location>
</feature>
<evidence type="ECO:0000256" key="2">
    <source>
        <dbReference type="ARBA" id="ARBA00008807"/>
    </source>
</evidence>
<feature type="transmembrane region" description="Helical" evidence="10">
    <location>
        <begin position="681"/>
        <end position="703"/>
    </location>
</feature>
<dbReference type="OrthoDB" id="9986677at2759"/>
<feature type="transmembrane region" description="Helical" evidence="10">
    <location>
        <begin position="767"/>
        <end position="789"/>
    </location>
</feature>
<evidence type="ECO:0000256" key="5">
    <source>
        <dbReference type="ARBA" id="ARBA00022856"/>
    </source>
</evidence>
<evidence type="ECO:0000313" key="11">
    <source>
        <dbReference type="EMBL" id="OCF56664.1"/>
    </source>
</evidence>
<feature type="transmembrane region" description="Helical" evidence="10">
    <location>
        <begin position="817"/>
        <end position="834"/>
    </location>
</feature>
<organism evidence="11 12">
    <name type="scientific">Kwoniella mangroviensis CBS 10435</name>
    <dbReference type="NCBI Taxonomy" id="1331196"/>
    <lineage>
        <taxon>Eukaryota</taxon>
        <taxon>Fungi</taxon>
        <taxon>Dikarya</taxon>
        <taxon>Basidiomycota</taxon>
        <taxon>Agaricomycotina</taxon>
        <taxon>Tremellomycetes</taxon>
        <taxon>Tremellales</taxon>
        <taxon>Cryptococcaceae</taxon>
        <taxon>Kwoniella</taxon>
    </lineage>
</organism>
<dbReference type="Proteomes" id="UP000092583">
    <property type="component" value="Unassembled WGS sequence"/>
</dbReference>
<feature type="compositionally biased region" description="Low complexity" evidence="9">
    <location>
        <begin position="231"/>
        <end position="242"/>
    </location>
</feature>
<evidence type="ECO:0000256" key="1">
    <source>
        <dbReference type="ARBA" id="ARBA00004141"/>
    </source>
</evidence>
<feature type="transmembrane region" description="Helical" evidence="10">
    <location>
        <begin position="968"/>
        <end position="984"/>
    </location>
</feature>
<feature type="transmembrane region" description="Helical" evidence="10">
    <location>
        <begin position="370"/>
        <end position="390"/>
    </location>
</feature>
<reference evidence="11 12" key="1">
    <citation type="submission" date="2013-07" db="EMBL/GenBank/DDBJ databases">
        <title>The Genome Sequence of Kwoniella mangroviensis CBS10435.</title>
        <authorList>
            <consortium name="The Broad Institute Genome Sequencing Platform"/>
            <person name="Cuomo C."/>
            <person name="Litvintseva A."/>
            <person name="Chen Y."/>
            <person name="Heitman J."/>
            <person name="Sun S."/>
            <person name="Springer D."/>
            <person name="Dromer F."/>
            <person name="Young S.K."/>
            <person name="Zeng Q."/>
            <person name="Gargeya S."/>
            <person name="Fitzgerald M."/>
            <person name="Abouelleil A."/>
            <person name="Alvarado L."/>
            <person name="Berlin A.M."/>
            <person name="Chapman S.B."/>
            <person name="Dewar J."/>
            <person name="Goldberg J."/>
            <person name="Griggs A."/>
            <person name="Gujja S."/>
            <person name="Hansen M."/>
            <person name="Howarth C."/>
            <person name="Imamovic A."/>
            <person name="Larimer J."/>
            <person name="McCowan C."/>
            <person name="Murphy C."/>
            <person name="Pearson M."/>
            <person name="Priest M."/>
            <person name="Roberts A."/>
            <person name="Saif S."/>
            <person name="Shea T."/>
            <person name="Sykes S."/>
            <person name="Wortman J."/>
            <person name="Nusbaum C."/>
            <person name="Birren B."/>
        </authorList>
    </citation>
    <scope>NUCLEOTIDE SEQUENCE [LARGE SCALE GENOMIC DNA]</scope>
    <source>
        <strain evidence="11 12">CBS 10435</strain>
    </source>
</reference>
<keyword evidence="4 10" id="KW-0812">Transmembrane</keyword>
<comment type="subcellular location">
    <subcellularLocation>
        <location evidence="1">Membrane</location>
        <topology evidence="1">Multi-pass membrane protein</topology>
    </subcellularLocation>
</comment>
<evidence type="ECO:0000256" key="10">
    <source>
        <dbReference type="SAM" id="Phobius"/>
    </source>
</evidence>
<dbReference type="GO" id="GO:0035673">
    <property type="term" value="F:oligopeptide transmembrane transporter activity"/>
    <property type="evidence" value="ECO:0007669"/>
    <property type="project" value="InterPro"/>
</dbReference>
<proteinExistence type="inferred from homology"/>
<feature type="compositionally biased region" description="Polar residues" evidence="9">
    <location>
        <begin position="112"/>
        <end position="122"/>
    </location>
</feature>
<feature type="region of interest" description="Disordered" evidence="9">
    <location>
        <begin position="1"/>
        <end position="137"/>
    </location>
</feature>
<feature type="transmembrane region" description="Helical" evidence="10">
    <location>
        <begin position="478"/>
        <end position="499"/>
    </location>
</feature>
<gene>
    <name evidence="11" type="ORF">L486_05518</name>
</gene>
<dbReference type="NCBIfam" id="TIGR00727">
    <property type="entry name" value="ISP4_OPT"/>
    <property type="match status" value="1"/>
</dbReference>
<dbReference type="PANTHER" id="PTHR22601">
    <property type="entry name" value="ISP4 LIKE PROTEIN"/>
    <property type="match status" value="1"/>
</dbReference>
<feature type="transmembrane region" description="Helical" evidence="10">
    <location>
        <begin position="996"/>
        <end position="1020"/>
    </location>
</feature>